<name>A0A396HYK6_MEDTR</name>
<dbReference type="InterPro" id="IPR032675">
    <property type="entry name" value="LRR_dom_sf"/>
</dbReference>
<dbReference type="PANTHER" id="PTHR13318:SF106">
    <property type="entry name" value="F-BOX_LRR-REPEAT PROTEIN 2"/>
    <property type="match status" value="1"/>
</dbReference>
<dbReference type="Proteomes" id="UP000265566">
    <property type="component" value="Chromosome 4"/>
</dbReference>
<comment type="caution">
    <text evidence="1">The sequence shown here is derived from an EMBL/GenBank/DDBJ whole genome shotgun (WGS) entry which is preliminary data.</text>
</comment>
<reference evidence="1" key="1">
    <citation type="journal article" date="2018" name="Nat. Plants">
        <title>Whole-genome landscape of Medicago truncatula symbiotic genes.</title>
        <authorList>
            <person name="Pecrix Y."/>
            <person name="Gamas P."/>
            <person name="Carrere S."/>
        </authorList>
    </citation>
    <scope>NUCLEOTIDE SEQUENCE</scope>
    <source>
        <tissue evidence="1">Leaves</tissue>
    </source>
</reference>
<dbReference type="SMART" id="SM00367">
    <property type="entry name" value="LRR_CC"/>
    <property type="match status" value="4"/>
</dbReference>
<protein>
    <submittedName>
        <fullName evidence="1">Putative leucine-rich repeat domain, L domain-containing protein</fullName>
    </submittedName>
</protein>
<accession>A0A396HYK6</accession>
<dbReference type="PANTHER" id="PTHR13318">
    <property type="entry name" value="PARTNER OF PAIRED, ISOFORM B-RELATED"/>
    <property type="match status" value="1"/>
</dbReference>
<dbReference type="InterPro" id="IPR006553">
    <property type="entry name" value="Leu-rich_rpt_Cys-con_subtyp"/>
</dbReference>
<proteinExistence type="predicted"/>
<gene>
    <name evidence="1" type="ORF">MtrunA17_Chr4g0002421</name>
</gene>
<evidence type="ECO:0000313" key="1">
    <source>
        <dbReference type="EMBL" id="RHN58436.1"/>
    </source>
</evidence>
<dbReference type="AlphaFoldDB" id="A0A396HYK6"/>
<sequence>MKRKKTRNFLNFKQRQQLSRSQTKSAEVIGTPEFYLPDECWECVVKFLNDGHDNNSRSLKSFSAVSKQFLSITNHLRFSITIKEPTHRCLSRLFQRFPNLTSICLTHYYDNDTFCWLSSIASSIKMKYTKKKNSVDNSNSFVVIPQLKSLHLISNSRIRDESIEMIAALFPNLQLLNLTYCYNISEEGIFHVLKTCSDIRHLNLRRSLGKKLCGMNFEVPKLEVLNLSYTNVNNETLCVISMCCRGLLQLLLEGCFNVTEKGVKHVLEKCAQLREINLKMCGQVHDDVLASLIFSRPSLRKLSTPYDYQFSDREMELLSLQGCIVC</sequence>
<dbReference type="SUPFAM" id="SSF52047">
    <property type="entry name" value="RNI-like"/>
    <property type="match status" value="1"/>
</dbReference>
<organism evidence="1">
    <name type="scientific">Medicago truncatula</name>
    <name type="common">Barrel medic</name>
    <name type="synonym">Medicago tribuloides</name>
    <dbReference type="NCBI Taxonomy" id="3880"/>
    <lineage>
        <taxon>Eukaryota</taxon>
        <taxon>Viridiplantae</taxon>
        <taxon>Streptophyta</taxon>
        <taxon>Embryophyta</taxon>
        <taxon>Tracheophyta</taxon>
        <taxon>Spermatophyta</taxon>
        <taxon>Magnoliopsida</taxon>
        <taxon>eudicotyledons</taxon>
        <taxon>Gunneridae</taxon>
        <taxon>Pentapetalae</taxon>
        <taxon>rosids</taxon>
        <taxon>fabids</taxon>
        <taxon>Fabales</taxon>
        <taxon>Fabaceae</taxon>
        <taxon>Papilionoideae</taxon>
        <taxon>50 kb inversion clade</taxon>
        <taxon>NPAAA clade</taxon>
        <taxon>Hologalegina</taxon>
        <taxon>IRL clade</taxon>
        <taxon>Trifolieae</taxon>
        <taxon>Medicago</taxon>
    </lineage>
</organism>
<dbReference type="Gene3D" id="3.80.10.10">
    <property type="entry name" value="Ribonuclease Inhibitor"/>
    <property type="match status" value="2"/>
</dbReference>
<dbReference type="Gramene" id="rna20351">
    <property type="protein sequence ID" value="RHN58436.1"/>
    <property type="gene ID" value="gene20351"/>
</dbReference>
<dbReference type="EMBL" id="PSQE01000004">
    <property type="protein sequence ID" value="RHN58436.1"/>
    <property type="molecule type" value="Genomic_DNA"/>
</dbReference>